<dbReference type="HOGENOM" id="CLU_000445_92_3_9"/>
<dbReference type="PANTHER" id="PTHR43155">
    <property type="entry name" value="CYCLIC DI-GMP PHOSPHODIESTERASE PA4108-RELATED"/>
    <property type="match status" value="1"/>
</dbReference>
<dbReference type="PROSITE" id="PS51832">
    <property type="entry name" value="HD_GYP"/>
    <property type="match status" value="1"/>
</dbReference>
<dbReference type="CDD" id="cd00077">
    <property type="entry name" value="HDc"/>
    <property type="match status" value="1"/>
</dbReference>
<dbReference type="RefSeq" id="WP_014356119.1">
    <property type="nucleotide sequence ID" value="NC_016894.1"/>
</dbReference>
<dbReference type="OrthoDB" id="9798833at2"/>
<evidence type="ECO:0000313" key="2">
    <source>
        <dbReference type="EMBL" id="AFA48519.1"/>
    </source>
</evidence>
<sequence length="255" mass="29488">MNSERSGKNKYDDRSTLVKTIAELSDYLYLNNAKAAINIIDELIPVCIDKTLEELRSPIIKFINQKIYRELKHAKRVSVLAGELANSLSYSHEVIKDIEIGGFMHDLGKLFIDETILYKEEYLSTEEWKTIQKHASIGASLLSMSQYSRFIPMAEQHHERWDGMGYPNGLSGSAIHFSARLISIVDAYDAMICNRSYQKCITPFLAMEEIYRCSGTQFDPDMAAVFINQFFEHSIQPDKHSRYYNNCDQFYNKKY</sequence>
<organism evidence="2 3">
    <name type="scientific">Acetobacterium woodii (strain ATCC 29683 / DSM 1030 / JCM 2381 / KCTC 1655 / WB1)</name>
    <dbReference type="NCBI Taxonomy" id="931626"/>
    <lineage>
        <taxon>Bacteria</taxon>
        <taxon>Bacillati</taxon>
        <taxon>Bacillota</taxon>
        <taxon>Clostridia</taxon>
        <taxon>Eubacteriales</taxon>
        <taxon>Eubacteriaceae</taxon>
        <taxon>Acetobacterium</taxon>
    </lineage>
</organism>
<name>H6LHY9_ACEWD</name>
<reference evidence="3" key="1">
    <citation type="submission" date="2011-07" db="EMBL/GenBank/DDBJ databases">
        <title>Complete genome sequence of Acetobacterium woodii.</title>
        <authorList>
            <person name="Poehlein A."/>
            <person name="Schmidt S."/>
            <person name="Kaster A.-K."/>
            <person name="Goenrich M."/>
            <person name="Vollmers J."/>
            <person name="Thuermer A."/>
            <person name="Gottschalk G."/>
            <person name="Thauer R.K."/>
            <person name="Daniel R."/>
            <person name="Mueller V."/>
        </authorList>
    </citation>
    <scope>NUCLEOTIDE SEQUENCE [LARGE SCALE GENOMIC DNA]</scope>
    <source>
        <strain evidence="3">ATCC 29683 / DSM 1030 / JCM 2381 / KCTC 1655 / WB1</strain>
    </source>
</reference>
<dbReference type="eggNOG" id="COG2206">
    <property type="taxonomic scope" value="Bacteria"/>
</dbReference>
<dbReference type="InterPro" id="IPR003607">
    <property type="entry name" value="HD/PDEase_dom"/>
</dbReference>
<dbReference type="Gene3D" id="1.10.3210.10">
    <property type="entry name" value="Hypothetical protein af1432"/>
    <property type="match status" value="1"/>
</dbReference>
<dbReference type="AlphaFoldDB" id="H6LHY9"/>
<evidence type="ECO:0000259" key="1">
    <source>
        <dbReference type="PROSITE" id="PS51832"/>
    </source>
</evidence>
<dbReference type="EMBL" id="CP002987">
    <property type="protein sequence ID" value="AFA48519.1"/>
    <property type="molecule type" value="Genomic_DNA"/>
</dbReference>
<keyword evidence="3" id="KW-1185">Reference proteome</keyword>
<feature type="domain" description="HD-GYP" evidence="1">
    <location>
        <begin position="48"/>
        <end position="242"/>
    </location>
</feature>
<dbReference type="STRING" id="931626.Awo_c17390"/>
<proteinExistence type="predicted"/>
<reference evidence="2 3" key="2">
    <citation type="journal article" date="2012" name="PLoS ONE">
        <title>An ancient pathway combining carbon dioxide fixation with the generation and utilization of a sodium ion gradient for ATP synthesis.</title>
        <authorList>
            <person name="Poehlein A."/>
            <person name="Schmidt S."/>
            <person name="Kaster A.K."/>
            <person name="Goenrich M."/>
            <person name="Vollmers J."/>
            <person name="Thurmer A."/>
            <person name="Bertsch J."/>
            <person name="Schuchmann K."/>
            <person name="Voigt B."/>
            <person name="Hecker M."/>
            <person name="Daniel R."/>
            <person name="Thauer R.K."/>
            <person name="Gottschalk G."/>
            <person name="Muller V."/>
        </authorList>
    </citation>
    <scope>NUCLEOTIDE SEQUENCE [LARGE SCALE GENOMIC DNA]</scope>
    <source>
        <strain evidence="3">ATCC 29683 / DSM 1030 / JCM 2381 / KCTC 1655 / WB1</strain>
    </source>
</reference>
<dbReference type="Proteomes" id="UP000007177">
    <property type="component" value="Chromosome"/>
</dbReference>
<dbReference type="PANTHER" id="PTHR43155:SF2">
    <property type="entry name" value="CYCLIC DI-GMP PHOSPHODIESTERASE PA4108"/>
    <property type="match status" value="1"/>
</dbReference>
<evidence type="ECO:0000313" key="3">
    <source>
        <dbReference type="Proteomes" id="UP000007177"/>
    </source>
</evidence>
<gene>
    <name evidence="2" type="ordered locus">Awo_c17390</name>
</gene>
<protein>
    <recommendedName>
        <fullName evidence="1">HD-GYP domain-containing protein</fullName>
    </recommendedName>
</protein>
<dbReference type="KEGG" id="awo:Awo_c17390"/>
<accession>H6LHY9</accession>
<dbReference type="SUPFAM" id="SSF109604">
    <property type="entry name" value="HD-domain/PDEase-like"/>
    <property type="match status" value="1"/>
</dbReference>
<dbReference type="InterPro" id="IPR037522">
    <property type="entry name" value="HD_GYP_dom"/>
</dbReference>
<dbReference type="Pfam" id="PF13487">
    <property type="entry name" value="HD_5"/>
    <property type="match status" value="1"/>
</dbReference>
<dbReference type="SMART" id="SM00471">
    <property type="entry name" value="HDc"/>
    <property type="match status" value="1"/>
</dbReference>